<evidence type="ECO:0000256" key="7">
    <source>
        <dbReference type="ARBA" id="ARBA00023014"/>
    </source>
</evidence>
<dbReference type="Pfam" id="PF01565">
    <property type="entry name" value="FAD_binding_4"/>
    <property type="match status" value="1"/>
</dbReference>
<evidence type="ECO:0000259" key="8">
    <source>
        <dbReference type="PROSITE" id="PS51379"/>
    </source>
</evidence>
<name>A0AAN1Y028_UNVUL</name>
<accession>A0AAN1Y028</accession>
<dbReference type="SUPFAM" id="SSF46548">
    <property type="entry name" value="alpha-helical ferredoxin"/>
    <property type="match status" value="1"/>
</dbReference>
<dbReference type="InterPro" id="IPR006094">
    <property type="entry name" value="Oxid_FAD_bind_N"/>
</dbReference>
<dbReference type="GO" id="GO:0008720">
    <property type="term" value="F:D-lactate dehydrogenase (NAD+) activity"/>
    <property type="evidence" value="ECO:0007669"/>
    <property type="project" value="TreeGrafter"/>
</dbReference>
<dbReference type="SUPFAM" id="SSF56176">
    <property type="entry name" value="FAD-binding/transporter-associated domain-like"/>
    <property type="match status" value="1"/>
</dbReference>
<evidence type="ECO:0000256" key="6">
    <source>
        <dbReference type="ARBA" id="ARBA00023004"/>
    </source>
</evidence>
<dbReference type="Gene3D" id="1.10.1060.10">
    <property type="entry name" value="Alpha-helical ferredoxin"/>
    <property type="match status" value="1"/>
</dbReference>
<dbReference type="PROSITE" id="PS00198">
    <property type="entry name" value="4FE4S_FER_1"/>
    <property type="match status" value="1"/>
</dbReference>
<keyword evidence="5" id="KW-0560">Oxidoreductase</keyword>
<keyword evidence="4" id="KW-0274">FAD</keyword>
<dbReference type="InterPro" id="IPR004017">
    <property type="entry name" value="Cys_rich_dom"/>
</dbReference>
<dbReference type="InterPro" id="IPR016166">
    <property type="entry name" value="FAD-bd_PCMH"/>
</dbReference>
<feature type="domain" description="4Fe-4S ferredoxin-type" evidence="8">
    <location>
        <begin position="601"/>
        <end position="632"/>
    </location>
</feature>
<dbReference type="Pfam" id="PF13183">
    <property type="entry name" value="Fer4_8"/>
    <property type="match status" value="1"/>
</dbReference>
<dbReference type="AlphaFoldDB" id="A0AAN1Y028"/>
<dbReference type="InterPro" id="IPR016169">
    <property type="entry name" value="FAD-bd_PCMH_sub2"/>
</dbReference>
<evidence type="ECO:0000313" key="11">
    <source>
        <dbReference type="Proteomes" id="UP001317532"/>
    </source>
</evidence>
<dbReference type="KEGG" id="vab:WPS_34310"/>
<keyword evidence="2" id="KW-0285">Flavoprotein</keyword>
<dbReference type="GO" id="GO:0046872">
    <property type="term" value="F:metal ion binding"/>
    <property type="evidence" value="ECO:0007669"/>
    <property type="project" value="UniProtKB-KW"/>
</dbReference>
<keyword evidence="7" id="KW-0411">Iron-sulfur</keyword>
<dbReference type="InterPro" id="IPR017896">
    <property type="entry name" value="4Fe4S_Fe-S-bd"/>
</dbReference>
<evidence type="ECO:0000313" key="10">
    <source>
        <dbReference type="EMBL" id="BDE08155.1"/>
    </source>
</evidence>
<dbReference type="Gene3D" id="3.30.70.2740">
    <property type="match status" value="1"/>
</dbReference>
<dbReference type="InterPro" id="IPR009051">
    <property type="entry name" value="Helical_ferredxn"/>
</dbReference>
<keyword evidence="3" id="KW-0479">Metal-binding</keyword>
<dbReference type="InterPro" id="IPR017900">
    <property type="entry name" value="4Fe4S_Fe_S_CS"/>
</dbReference>
<gene>
    <name evidence="10" type="ORF">WPS_34310</name>
</gene>
<dbReference type="GO" id="GO:0071949">
    <property type="term" value="F:FAD binding"/>
    <property type="evidence" value="ECO:0007669"/>
    <property type="project" value="InterPro"/>
</dbReference>
<comment type="cofactor">
    <cofactor evidence="1">
        <name>FAD</name>
        <dbReference type="ChEBI" id="CHEBI:57692"/>
    </cofactor>
</comment>
<dbReference type="GO" id="GO:1903457">
    <property type="term" value="P:lactate catabolic process"/>
    <property type="evidence" value="ECO:0007669"/>
    <property type="project" value="TreeGrafter"/>
</dbReference>
<evidence type="ECO:0000256" key="1">
    <source>
        <dbReference type="ARBA" id="ARBA00001974"/>
    </source>
</evidence>
<dbReference type="PROSITE" id="PS51379">
    <property type="entry name" value="4FE4S_FER_2"/>
    <property type="match status" value="1"/>
</dbReference>
<keyword evidence="11" id="KW-1185">Reference proteome</keyword>
<evidence type="ECO:0000256" key="2">
    <source>
        <dbReference type="ARBA" id="ARBA00022630"/>
    </source>
</evidence>
<proteinExistence type="predicted"/>
<organism evidence="10 11">
    <name type="scientific">Vulcanimicrobium alpinum</name>
    <dbReference type="NCBI Taxonomy" id="3016050"/>
    <lineage>
        <taxon>Bacteria</taxon>
        <taxon>Bacillati</taxon>
        <taxon>Vulcanimicrobiota</taxon>
        <taxon>Vulcanimicrobiia</taxon>
        <taxon>Vulcanimicrobiales</taxon>
        <taxon>Vulcanimicrobiaceae</taxon>
        <taxon>Vulcanimicrobium</taxon>
    </lineage>
</organism>
<dbReference type="InterPro" id="IPR016171">
    <property type="entry name" value="Vanillyl_alc_oxidase_C-sub2"/>
</dbReference>
<protein>
    <submittedName>
        <fullName evidence="10">Glycolate oxidase</fullName>
    </submittedName>
</protein>
<dbReference type="EMBL" id="AP025523">
    <property type="protein sequence ID" value="BDE08155.1"/>
    <property type="molecule type" value="Genomic_DNA"/>
</dbReference>
<keyword evidence="6" id="KW-0408">Iron</keyword>
<evidence type="ECO:0000256" key="5">
    <source>
        <dbReference type="ARBA" id="ARBA00023002"/>
    </source>
</evidence>
<evidence type="ECO:0000256" key="3">
    <source>
        <dbReference type="ARBA" id="ARBA00022723"/>
    </source>
</evidence>
<dbReference type="Proteomes" id="UP001317532">
    <property type="component" value="Chromosome"/>
</dbReference>
<dbReference type="Gene3D" id="1.10.45.10">
    <property type="entry name" value="Vanillyl-alcohol Oxidase, Chain A, domain 4"/>
    <property type="match status" value="1"/>
</dbReference>
<dbReference type="InterPro" id="IPR016164">
    <property type="entry name" value="FAD-linked_Oxase-like_C"/>
</dbReference>
<dbReference type="SUPFAM" id="SSF55103">
    <property type="entry name" value="FAD-linked oxidases, C-terminal domain"/>
    <property type="match status" value="1"/>
</dbReference>
<dbReference type="InterPro" id="IPR036318">
    <property type="entry name" value="FAD-bd_PCMH-like_sf"/>
</dbReference>
<feature type="domain" description="FAD-binding PCMH-type" evidence="9">
    <location>
        <begin position="35"/>
        <end position="259"/>
    </location>
</feature>
<dbReference type="GO" id="GO:0051536">
    <property type="term" value="F:iron-sulfur cluster binding"/>
    <property type="evidence" value="ECO:0007669"/>
    <property type="project" value="UniProtKB-KW"/>
</dbReference>
<dbReference type="PANTHER" id="PTHR11748">
    <property type="entry name" value="D-LACTATE DEHYDROGENASE"/>
    <property type="match status" value="1"/>
</dbReference>
<reference evidence="10 11" key="1">
    <citation type="journal article" date="2022" name="ISME Commun">
        <title>Vulcanimicrobium alpinus gen. nov. sp. nov., the first cultivated representative of the candidate phylum 'Eremiobacterota', is a metabolically versatile aerobic anoxygenic phototroph.</title>
        <authorList>
            <person name="Yabe S."/>
            <person name="Muto K."/>
            <person name="Abe K."/>
            <person name="Yokota A."/>
            <person name="Staudigel H."/>
            <person name="Tebo B.M."/>
        </authorList>
    </citation>
    <scope>NUCLEOTIDE SEQUENCE [LARGE SCALE GENOMIC DNA]</scope>
    <source>
        <strain evidence="10 11">WC8-2</strain>
    </source>
</reference>
<dbReference type="Pfam" id="PF02754">
    <property type="entry name" value="CCG"/>
    <property type="match status" value="1"/>
</dbReference>
<dbReference type="GO" id="GO:0004458">
    <property type="term" value="F:D-lactate dehydrogenase (cytochrome) activity"/>
    <property type="evidence" value="ECO:0007669"/>
    <property type="project" value="TreeGrafter"/>
</dbReference>
<dbReference type="Pfam" id="PF02913">
    <property type="entry name" value="FAD-oxidase_C"/>
    <property type="match status" value="1"/>
</dbReference>
<evidence type="ECO:0000256" key="4">
    <source>
        <dbReference type="ARBA" id="ARBA00022827"/>
    </source>
</evidence>
<dbReference type="Gene3D" id="3.30.465.10">
    <property type="match status" value="1"/>
</dbReference>
<dbReference type="InterPro" id="IPR004113">
    <property type="entry name" value="FAD-bd_oxidored_4_C"/>
</dbReference>
<dbReference type="PANTHER" id="PTHR11748:SF119">
    <property type="entry name" value="D-2-HYDROXYGLUTARATE DEHYDROGENASE"/>
    <property type="match status" value="1"/>
</dbReference>
<dbReference type="PROSITE" id="PS51387">
    <property type="entry name" value="FAD_PCMH"/>
    <property type="match status" value="1"/>
</dbReference>
<sequence>MLASRVAARLRGAIAGDVLVDRTTRGMYATDASIYQIMPLGVVIPRSASDVEATIAIAREEGVPVTARGGGTSQCGQTVNFGLIVDLSPHLREIVSLDVAARRVRVQPGVVLDALNRELKRHGLFFPVDPSTASRCTIGGMTANNSSGARSIRYGIMADNVAGIDAVLADGTRAYFGDTALANGTAPTRYRELIAQMRSIAAREADEIAARVPKVQRHVGGYAIHTVDPERDFNAAKLLVGSEGTLAFFTAIDLALQPLPRAKALGVCHFPSFSDAMRSTEALVALGPVAVELVDRTMIELSREIAEFAPIMAAYVRGEPGSLLLVEFAGDEPAPLAQRLDDLDDTMASLGFPGAVVKLTDPAQQAQMWHVRAQGLNIMTSMRGDAKPVSIIEDCAVPLAHLADYTDRLNAIFARYGTTGTFYAHASVGCLHVRPVLNVKRDEDVGKLRSIAEEAFAIVREYGGAHSGEHGDGIVRSEFHEEMLGTRLVAAFREIKHAFDPGNVFNPGKIVDPPKMDDRTLFRYGPEYAPQPLATQLDWSEWGGFAGAIEMCNNNGACRKADGGAMCPSYRVTADEHDVTRGRANALRLAITGQLGPDALTSDELDDALDLCVSCKACRRECPTGVDMAKMKIEVLAQRRAVRGVSLRDRIVAALPHLAHRAGALRRLANLRDRIPGFARATEGASGFTSRRALPRWHATPFRDDRNAARRATPSSGSADREVVLFVDTFNRYFEADVARAAVRVLDAAGYDVRCAAARDGARPLCCGRTFLTKGDVTQARAEAERTIAALLPFVRRGVPVVGLEPSCLLTLRDEFVSLVPGEASRAVAGAALLFEEFVARELDAARWAPPLRTEPRRALLHGHCHQKAFGAMPAVMRALRAIPGLDVEPIESSCCGMAGMFGYEREHYDVSMAMAEPDLLPAVRAASAETLVVADGVSCKHQIEHGAHRRPLHVAEVYAGLLEATPARESPAGAVSGADRPAR</sequence>
<evidence type="ECO:0000259" key="9">
    <source>
        <dbReference type="PROSITE" id="PS51387"/>
    </source>
</evidence>